<dbReference type="EMBL" id="LQXD01000099">
    <property type="protein sequence ID" value="OIJ16469.1"/>
    <property type="molecule type" value="Genomic_DNA"/>
</dbReference>
<dbReference type="GO" id="GO:0030288">
    <property type="term" value="C:outer membrane-bounded periplasmic space"/>
    <property type="evidence" value="ECO:0007669"/>
    <property type="project" value="TreeGrafter"/>
</dbReference>
<dbReference type="PANTHER" id="PTHR32060">
    <property type="entry name" value="TAIL-SPECIFIC PROTEASE"/>
    <property type="match status" value="1"/>
</dbReference>
<dbReference type="GO" id="GO:0006508">
    <property type="term" value="P:proteolysis"/>
    <property type="evidence" value="ECO:0007669"/>
    <property type="project" value="InterPro"/>
</dbReference>
<dbReference type="GO" id="GO:0004175">
    <property type="term" value="F:endopeptidase activity"/>
    <property type="evidence" value="ECO:0007669"/>
    <property type="project" value="TreeGrafter"/>
</dbReference>
<evidence type="ECO:0000313" key="4">
    <source>
        <dbReference type="Proteomes" id="UP000180175"/>
    </source>
</evidence>
<sequence length="465" mass="53421">MKVKYIVIVLLTFLIVYSIFNVVGSLKSETLFDLNNSKGKENFQMTDKMSSNLMMAEFNYLIEKILEVHPDPKRNLNQISWDELIVETESKLGKPLHIIEYFVIIQSFVSKLGDSHTYVYPLTIESRVLPLVIQWLGDELIVTESQIEGINRGDKITHIEGKEINQIVDFMAKIISTENEYWIKHLSSQFIRQEMFLSGIVDVKDEHLTITVSNIKGDTKNIKIDWVNIEDVNQKGLNEELWFGFELDQKNNVGYYFLNESNVTMEYEQNVQEFFKKVNELQLDNIIIDLRKNTGGNSGVVDVFLRHLHDKTYKSFGMITKFSKSASEQRGYEHIDGYEVQLPSVVQNSQVSPTFYGDVYILVGNSTYSSANMFATIFHDSGLGTVIGEPTGAAPSSFGDFLHFDLPYTGFYLIISHKEFSRPDQSLDHDISLYPDILVKIKREDLINQEDGQLQRVKKIINNLN</sequence>
<evidence type="ECO:0000313" key="2">
    <source>
        <dbReference type="EMBL" id="OIJ16469.1"/>
    </source>
</evidence>
<dbReference type="SUPFAM" id="SSF52096">
    <property type="entry name" value="ClpP/crotonase"/>
    <property type="match status" value="1"/>
</dbReference>
<dbReference type="RefSeq" id="WP_071317160.1">
    <property type="nucleotide sequence ID" value="NZ_CP063356.2"/>
</dbReference>
<gene>
    <name evidence="3" type="ORF">AWH56_011820</name>
    <name evidence="2" type="ORF">AWH56_10995</name>
</gene>
<accession>A0A1S2LVE1</accession>
<dbReference type="KEGG" id="aia:AWH56_011820"/>
<evidence type="ECO:0000259" key="1">
    <source>
        <dbReference type="SMART" id="SM00245"/>
    </source>
</evidence>
<reference evidence="2 4" key="1">
    <citation type="submission" date="2016-10" db="EMBL/GenBank/DDBJ databases">
        <title>Draft genome sequences of four alkaliphilic bacteria belonging to the Anaerobacillus genus.</title>
        <authorList>
            <person name="Bassil N.M."/>
            <person name="Lloyd J.R."/>
        </authorList>
    </citation>
    <scope>NUCLEOTIDE SEQUENCE [LARGE SCALE GENOMIC DNA]</scope>
    <source>
        <strain evidence="2 4">NB2006</strain>
    </source>
</reference>
<protein>
    <recommendedName>
        <fullName evidence="1">Tail specific protease domain-containing protein</fullName>
    </recommendedName>
</protein>
<dbReference type="PANTHER" id="PTHR32060:SF30">
    <property type="entry name" value="CARBOXY-TERMINAL PROCESSING PROTEASE CTPA"/>
    <property type="match status" value="1"/>
</dbReference>
<proteinExistence type="predicted"/>
<dbReference type="Gene3D" id="3.90.226.10">
    <property type="entry name" value="2-enoyl-CoA Hydratase, Chain A, domain 1"/>
    <property type="match status" value="1"/>
</dbReference>
<dbReference type="InterPro" id="IPR005151">
    <property type="entry name" value="Tail-specific_protease"/>
</dbReference>
<dbReference type="SMART" id="SM00245">
    <property type="entry name" value="TSPc"/>
    <property type="match status" value="1"/>
</dbReference>
<dbReference type="Pfam" id="PF03572">
    <property type="entry name" value="Peptidase_S41"/>
    <property type="match status" value="1"/>
</dbReference>
<dbReference type="AlphaFoldDB" id="A0A1S2LVE1"/>
<dbReference type="Proteomes" id="UP000180175">
    <property type="component" value="Chromosome"/>
</dbReference>
<dbReference type="OrthoDB" id="3177522at2"/>
<dbReference type="InterPro" id="IPR029045">
    <property type="entry name" value="ClpP/crotonase-like_dom_sf"/>
</dbReference>
<reference evidence="3 4" key="3">
    <citation type="journal article" date="2019" name="Int. J. Syst. Evol. Microbiol.">
        <title>Anaerobacillus isosaccharinicus sp. nov., an alkaliphilic bacterium which degrades isosaccharinic acid.</title>
        <authorList>
            <person name="Bassil N.M."/>
            <person name="Lloyd J.R."/>
        </authorList>
    </citation>
    <scope>NUCLEOTIDE SEQUENCE [LARGE SCALE GENOMIC DNA]</scope>
    <source>
        <strain evidence="3 4">NB2006</strain>
    </source>
</reference>
<dbReference type="GO" id="GO:0008236">
    <property type="term" value="F:serine-type peptidase activity"/>
    <property type="evidence" value="ECO:0007669"/>
    <property type="project" value="InterPro"/>
</dbReference>
<keyword evidence="4" id="KW-1185">Reference proteome</keyword>
<feature type="domain" description="Tail specific protease" evidence="1">
    <location>
        <begin position="203"/>
        <end position="440"/>
    </location>
</feature>
<dbReference type="GO" id="GO:0007165">
    <property type="term" value="P:signal transduction"/>
    <property type="evidence" value="ECO:0007669"/>
    <property type="project" value="TreeGrafter"/>
</dbReference>
<dbReference type="EMBL" id="CP063356">
    <property type="protein sequence ID" value="QOY38155.1"/>
    <property type="molecule type" value="Genomic_DNA"/>
</dbReference>
<reference evidence="3" key="4">
    <citation type="submission" date="2020-10" db="EMBL/GenBank/DDBJ databases">
        <authorList>
            <person name="Bassil N.M."/>
            <person name="Lloyd J.R."/>
        </authorList>
    </citation>
    <scope>NUCLEOTIDE SEQUENCE</scope>
    <source>
        <strain evidence="3">NB2006</strain>
    </source>
</reference>
<evidence type="ECO:0000313" key="3">
    <source>
        <dbReference type="EMBL" id="QOY38155.1"/>
    </source>
</evidence>
<name>A0A1S2LVE1_9BACI</name>
<reference evidence="3 4" key="2">
    <citation type="journal article" date="2017" name="Genome Announc.">
        <title>Draft Genome Sequences of Four Alkaliphilic Bacteria Belonging to the Anaerobacillus Genus.</title>
        <authorList>
            <person name="Bassil N.M."/>
            <person name="Lloyd J.R."/>
        </authorList>
    </citation>
    <scope>NUCLEOTIDE SEQUENCE [LARGE SCALE GENOMIC DNA]</scope>
    <source>
        <strain evidence="3 4">NB2006</strain>
    </source>
</reference>
<organism evidence="2 4">
    <name type="scientific">Anaerobacillus isosaccharinicus</name>
    <dbReference type="NCBI Taxonomy" id="1532552"/>
    <lineage>
        <taxon>Bacteria</taxon>
        <taxon>Bacillati</taxon>
        <taxon>Bacillota</taxon>
        <taxon>Bacilli</taxon>
        <taxon>Bacillales</taxon>
        <taxon>Bacillaceae</taxon>
        <taxon>Anaerobacillus</taxon>
    </lineage>
</organism>
<dbReference type="Gene3D" id="3.30.750.44">
    <property type="match status" value="1"/>
</dbReference>